<dbReference type="PANTHER" id="PTHR30011:SF16">
    <property type="entry name" value="C2H2 FINGER DOMAIN TRANSCRIPTION FACTOR (EUROFUNG)-RELATED"/>
    <property type="match status" value="1"/>
</dbReference>
<feature type="domain" description="Luciferase-like" evidence="6">
    <location>
        <begin position="60"/>
        <end position="269"/>
    </location>
</feature>
<evidence type="ECO:0000313" key="7">
    <source>
        <dbReference type="EMBL" id="HJF50454.1"/>
    </source>
</evidence>
<gene>
    <name evidence="7" type="ORF">K8W24_11780</name>
</gene>
<evidence type="ECO:0000256" key="5">
    <source>
        <dbReference type="SAM" id="MobiDB-lite"/>
    </source>
</evidence>
<name>A0A921KR56_9MICO</name>
<dbReference type="AlphaFoldDB" id="A0A921KR56"/>
<evidence type="ECO:0000313" key="8">
    <source>
        <dbReference type="Proteomes" id="UP000775129"/>
    </source>
</evidence>
<feature type="compositionally biased region" description="Low complexity" evidence="5">
    <location>
        <begin position="315"/>
        <end position="340"/>
    </location>
</feature>
<dbReference type="GO" id="GO:0004497">
    <property type="term" value="F:monooxygenase activity"/>
    <property type="evidence" value="ECO:0007669"/>
    <property type="project" value="UniProtKB-KW"/>
</dbReference>
<feature type="compositionally biased region" description="Basic and acidic residues" evidence="5">
    <location>
        <begin position="358"/>
        <end position="373"/>
    </location>
</feature>
<reference evidence="7" key="1">
    <citation type="journal article" date="2021" name="PeerJ">
        <title>Extensive microbial diversity within the chicken gut microbiome revealed by metagenomics and culture.</title>
        <authorList>
            <person name="Gilroy R."/>
            <person name="Ravi A."/>
            <person name="Getino M."/>
            <person name="Pursley I."/>
            <person name="Horton D.L."/>
            <person name="Alikhan N.F."/>
            <person name="Baker D."/>
            <person name="Gharbi K."/>
            <person name="Hall N."/>
            <person name="Watson M."/>
            <person name="Adriaenssens E.M."/>
            <person name="Foster-Nyarko E."/>
            <person name="Jarju S."/>
            <person name="Secka A."/>
            <person name="Antonio M."/>
            <person name="Oren A."/>
            <person name="Chaudhuri R.R."/>
            <person name="La Ragione R."/>
            <person name="Hildebrand F."/>
            <person name="Pallen M.J."/>
        </authorList>
    </citation>
    <scope>NUCLEOTIDE SEQUENCE</scope>
    <source>
        <strain evidence="7">1647</strain>
    </source>
</reference>
<protein>
    <submittedName>
        <fullName evidence="7">LLM class flavin-dependent oxidoreductase</fullName>
    </submittedName>
</protein>
<evidence type="ECO:0000256" key="2">
    <source>
        <dbReference type="ARBA" id="ARBA00022643"/>
    </source>
</evidence>
<evidence type="ECO:0000259" key="6">
    <source>
        <dbReference type="Pfam" id="PF00296"/>
    </source>
</evidence>
<dbReference type="PANTHER" id="PTHR30011">
    <property type="entry name" value="ALKANESULFONATE MONOOXYGENASE-RELATED"/>
    <property type="match status" value="1"/>
</dbReference>
<dbReference type="Pfam" id="PF00296">
    <property type="entry name" value="Bac_luciferase"/>
    <property type="match status" value="1"/>
</dbReference>
<dbReference type="Gene3D" id="3.20.20.30">
    <property type="entry name" value="Luciferase-like domain"/>
    <property type="match status" value="1"/>
</dbReference>
<comment type="caution">
    <text evidence="7">The sequence shown here is derived from an EMBL/GenBank/DDBJ whole genome shotgun (WGS) entry which is preliminary data.</text>
</comment>
<dbReference type="Proteomes" id="UP000775129">
    <property type="component" value="Unassembled WGS sequence"/>
</dbReference>
<evidence type="ECO:0000256" key="3">
    <source>
        <dbReference type="ARBA" id="ARBA00023002"/>
    </source>
</evidence>
<dbReference type="InterPro" id="IPR011251">
    <property type="entry name" value="Luciferase-like_dom"/>
</dbReference>
<feature type="region of interest" description="Disordered" evidence="5">
    <location>
        <begin position="315"/>
        <end position="373"/>
    </location>
</feature>
<keyword evidence="4" id="KW-0503">Monooxygenase</keyword>
<sequence length="373" mass="37877">MSTTVTPDETTRPGAAPGTDPSAGAAASTEVAPSAGPAAEGGAGALPVLAVDLVTAPSLLEGLAPLARGLEEAGIGALTLSDGGLHPIHVAAHLAPLTRGIGLLPRTDAIYVEPFHLATQLMSLDHISHGRAGWLLQAETDPSAAEAVGREVLGLEATAREAADVLEAARTIWGTWAPDAVVRDTERGVYVDASRLQYADVEAETFSVRGPAITPRSPQGLLPVLVADTDRADAGERVSGELADGRVLDLDVSGGARAEELAAQIASALGQTAAGPSADAQQVRLVRLVGLDLEADPLGTVRQLADELRSRGLIAPAPAGAPAPSAASDASGAASESASGRTLRDLLGLPEAPFQLDPARRADRARLTSEENA</sequence>
<organism evidence="7 8">
    <name type="scientific">Brachybacterium paraconglomeratum</name>
    <dbReference type="NCBI Taxonomy" id="173362"/>
    <lineage>
        <taxon>Bacteria</taxon>
        <taxon>Bacillati</taxon>
        <taxon>Actinomycetota</taxon>
        <taxon>Actinomycetes</taxon>
        <taxon>Micrococcales</taxon>
        <taxon>Dermabacteraceae</taxon>
        <taxon>Brachybacterium</taxon>
    </lineage>
</organism>
<keyword evidence="2" id="KW-0288">FMN</keyword>
<dbReference type="InterPro" id="IPR036661">
    <property type="entry name" value="Luciferase-like_sf"/>
</dbReference>
<dbReference type="SUPFAM" id="SSF51679">
    <property type="entry name" value="Bacterial luciferase-like"/>
    <property type="match status" value="1"/>
</dbReference>
<feature type="region of interest" description="Disordered" evidence="5">
    <location>
        <begin position="1"/>
        <end position="38"/>
    </location>
</feature>
<accession>A0A921KR56</accession>
<evidence type="ECO:0000256" key="1">
    <source>
        <dbReference type="ARBA" id="ARBA00022630"/>
    </source>
</evidence>
<keyword evidence="3" id="KW-0560">Oxidoreductase</keyword>
<reference evidence="7" key="2">
    <citation type="submission" date="2021-09" db="EMBL/GenBank/DDBJ databases">
        <authorList>
            <person name="Gilroy R."/>
        </authorList>
    </citation>
    <scope>NUCLEOTIDE SEQUENCE</scope>
    <source>
        <strain evidence="7">1647</strain>
    </source>
</reference>
<proteinExistence type="predicted"/>
<keyword evidence="1" id="KW-0285">Flavoprotein</keyword>
<dbReference type="InterPro" id="IPR051260">
    <property type="entry name" value="Diverse_substr_monoxygenases"/>
</dbReference>
<dbReference type="GO" id="GO:0016705">
    <property type="term" value="F:oxidoreductase activity, acting on paired donors, with incorporation or reduction of molecular oxygen"/>
    <property type="evidence" value="ECO:0007669"/>
    <property type="project" value="InterPro"/>
</dbReference>
<evidence type="ECO:0000256" key="4">
    <source>
        <dbReference type="ARBA" id="ARBA00023033"/>
    </source>
</evidence>
<dbReference type="EMBL" id="DYWO01000353">
    <property type="protein sequence ID" value="HJF50454.1"/>
    <property type="molecule type" value="Genomic_DNA"/>
</dbReference>